<dbReference type="PANTHER" id="PTHR19384">
    <property type="entry name" value="NITRIC OXIDE SYNTHASE-RELATED"/>
    <property type="match status" value="1"/>
</dbReference>
<evidence type="ECO:0000313" key="4">
    <source>
        <dbReference type="Proteomes" id="UP000464658"/>
    </source>
</evidence>
<dbReference type="Gene3D" id="3.40.50.80">
    <property type="entry name" value="Nucleotide-binding domain of ferredoxin-NADP reductase (FNR) module"/>
    <property type="match status" value="1"/>
</dbReference>
<dbReference type="GO" id="GO:0010181">
    <property type="term" value="F:FMN binding"/>
    <property type="evidence" value="ECO:0007669"/>
    <property type="project" value="TreeGrafter"/>
</dbReference>
<evidence type="ECO:0000313" key="3">
    <source>
        <dbReference type="EMBL" id="BBP89706.1"/>
    </source>
</evidence>
<keyword evidence="1" id="KW-0285">Flavoprotein</keyword>
<gene>
    <name evidence="3" type="ORF">BsIDN1_33240</name>
</gene>
<sequence length="63" mass="7215">MLIELLDQGAYLYVCGDGKVMAPDVEATLIDLYQNEKQCSRETAENWLTTLANDNRYVKDVWS</sequence>
<reference evidence="3 4" key="1">
    <citation type="submission" date="2019-12" db="EMBL/GenBank/DDBJ databases">
        <title>Full genome sequence of a Bacillus safensis strain isolated from commercially available natto in Indonesia.</title>
        <authorList>
            <person name="Yoshida M."/>
            <person name="Uomi M."/>
            <person name="Waturangi D."/>
            <person name="Ekaputri J.J."/>
            <person name="Setiamarga D.H.E."/>
        </authorList>
    </citation>
    <scope>NUCLEOTIDE SEQUENCE [LARGE SCALE GENOMIC DNA]</scope>
    <source>
        <strain evidence="3 4">IDN1</strain>
    </source>
</reference>
<dbReference type="AlphaFoldDB" id="A0A5S9MDT8"/>
<evidence type="ECO:0000256" key="2">
    <source>
        <dbReference type="ARBA" id="ARBA00023797"/>
    </source>
</evidence>
<dbReference type="GO" id="GO:0003958">
    <property type="term" value="F:NADPH-hemoprotein reductase activity"/>
    <property type="evidence" value="ECO:0007669"/>
    <property type="project" value="UniProtKB-EC"/>
</dbReference>
<accession>A0A5S9MDT8</accession>
<dbReference type="PANTHER" id="PTHR19384:SF17">
    <property type="entry name" value="NADPH--CYTOCHROME P450 REDUCTASE"/>
    <property type="match status" value="1"/>
</dbReference>
<dbReference type="Proteomes" id="UP000464658">
    <property type="component" value="Chromosome"/>
</dbReference>
<name>A0A5S9MDT8_BACIA</name>
<dbReference type="SUPFAM" id="SSF52343">
    <property type="entry name" value="Ferredoxin reductase-like, C-terminal NADP-linked domain"/>
    <property type="match status" value="1"/>
</dbReference>
<organism evidence="3 4">
    <name type="scientific">Bacillus safensis</name>
    <dbReference type="NCBI Taxonomy" id="561879"/>
    <lineage>
        <taxon>Bacteria</taxon>
        <taxon>Bacillati</taxon>
        <taxon>Bacillota</taxon>
        <taxon>Bacilli</taxon>
        <taxon>Bacillales</taxon>
        <taxon>Bacillaceae</taxon>
        <taxon>Bacillus</taxon>
    </lineage>
</organism>
<dbReference type="GO" id="GO:0005829">
    <property type="term" value="C:cytosol"/>
    <property type="evidence" value="ECO:0007669"/>
    <property type="project" value="TreeGrafter"/>
</dbReference>
<proteinExistence type="predicted"/>
<dbReference type="GO" id="GO:0050660">
    <property type="term" value="F:flavin adenine dinucleotide binding"/>
    <property type="evidence" value="ECO:0007669"/>
    <property type="project" value="TreeGrafter"/>
</dbReference>
<dbReference type="EC" id="1.6.2.4" evidence="2"/>
<evidence type="ECO:0000256" key="1">
    <source>
        <dbReference type="ARBA" id="ARBA00022630"/>
    </source>
</evidence>
<dbReference type="InterPro" id="IPR039261">
    <property type="entry name" value="FNR_nucleotide-bd"/>
</dbReference>
<dbReference type="EMBL" id="AP021906">
    <property type="protein sequence ID" value="BBP89706.1"/>
    <property type="molecule type" value="Genomic_DNA"/>
</dbReference>
<protein>
    <recommendedName>
        <fullName evidence="2">NADPH--hemoprotein reductase</fullName>
        <ecNumber evidence="2">1.6.2.4</ecNumber>
    </recommendedName>
</protein>